<dbReference type="EMBL" id="CP032487">
    <property type="protein sequence ID" value="QAX81110.1"/>
    <property type="molecule type" value="Genomic_DNA"/>
</dbReference>
<dbReference type="Proteomes" id="UP000288804">
    <property type="component" value="Chromosome"/>
</dbReference>
<keyword evidence="1" id="KW-0732">Signal</keyword>
<feature type="signal peptide" evidence="1">
    <location>
        <begin position="1"/>
        <end position="19"/>
    </location>
</feature>
<keyword evidence="3" id="KW-1185">Reference proteome</keyword>
<evidence type="ECO:0000256" key="1">
    <source>
        <dbReference type="SAM" id="SignalP"/>
    </source>
</evidence>
<gene>
    <name evidence="2" type="ORF">D5F51_07470</name>
</gene>
<protein>
    <recommendedName>
        <fullName evidence="4">Secreted protein</fullName>
    </recommendedName>
</protein>
<reference evidence="3" key="1">
    <citation type="submission" date="2018-09" db="EMBL/GenBank/DDBJ databases">
        <title>Yersinia hibernicus sp. nov.</title>
        <authorList>
            <person name="Nguyen S.V."/>
            <person name="Mundanda D.M."/>
            <person name="Anes J."/>
            <person name="Fanning S."/>
        </authorList>
    </citation>
    <scope>NUCLEOTIDE SEQUENCE [LARGE SCALE GENOMIC DNA]</scope>
    <source>
        <strain evidence="3">CFS1934</strain>
    </source>
</reference>
<evidence type="ECO:0000313" key="2">
    <source>
        <dbReference type="EMBL" id="QAX81110.1"/>
    </source>
</evidence>
<evidence type="ECO:0008006" key="4">
    <source>
        <dbReference type="Google" id="ProtNLM"/>
    </source>
</evidence>
<accession>A0ABX5R619</accession>
<organism evidence="2 3">
    <name type="scientific">Yersinia hibernica</name>
    <dbReference type="NCBI Taxonomy" id="2339259"/>
    <lineage>
        <taxon>Bacteria</taxon>
        <taxon>Pseudomonadati</taxon>
        <taxon>Pseudomonadota</taxon>
        <taxon>Gammaproteobacteria</taxon>
        <taxon>Enterobacterales</taxon>
        <taxon>Yersiniaceae</taxon>
        <taxon>Yersinia</taxon>
    </lineage>
</organism>
<feature type="chain" id="PRO_5045383295" description="Secreted protein" evidence="1">
    <location>
        <begin position="20"/>
        <end position="79"/>
    </location>
</feature>
<evidence type="ECO:0000313" key="3">
    <source>
        <dbReference type="Proteomes" id="UP000288804"/>
    </source>
</evidence>
<sequence length="79" mass="8514">MLVPAICFLSVFTVLPSHAKESKSQQYICSGSHGDATDSGLWDSIFNANNEADAASQAESKFMPTGPGAWVKVFFCRVL</sequence>
<name>A0ABX5R619_9GAMM</name>
<proteinExistence type="predicted"/>